<gene>
    <name evidence="6" type="primary">bag_2</name>
    <name evidence="6" type="ORF">AMURIS_03130</name>
</gene>
<evidence type="ECO:0000256" key="1">
    <source>
        <dbReference type="ARBA" id="ARBA00004196"/>
    </source>
</evidence>
<evidence type="ECO:0000313" key="7">
    <source>
        <dbReference type="Proteomes" id="UP000236311"/>
    </source>
</evidence>
<feature type="compositionally biased region" description="Acidic residues" evidence="2">
    <location>
        <begin position="2156"/>
        <end position="2167"/>
    </location>
</feature>
<dbReference type="InterPro" id="IPR042229">
    <property type="entry name" value="Listeria/Bacterioides_rpt_sf"/>
</dbReference>
<organism evidence="6 7">
    <name type="scientific">Acetatifactor muris</name>
    <dbReference type="NCBI Taxonomy" id="879566"/>
    <lineage>
        <taxon>Bacteria</taxon>
        <taxon>Bacillati</taxon>
        <taxon>Bacillota</taxon>
        <taxon>Clostridia</taxon>
        <taxon>Lachnospirales</taxon>
        <taxon>Lachnospiraceae</taxon>
        <taxon>Acetatifactor</taxon>
    </lineage>
</organism>
<keyword evidence="3" id="KW-1133">Transmembrane helix</keyword>
<evidence type="ECO:0000256" key="3">
    <source>
        <dbReference type="SAM" id="Phobius"/>
    </source>
</evidence>
<feature type="compositionally biased region" description="Low complexity" evidence="2">
    <location>
        <begin position="2191"/>
        <end position="2205"/>
    </location>
</feature>
<dbReference type="Proteomes" id="UP000236311">
    <property type="component" value="Unassembled WGS sequence"/>
</dbReference>
<feature type="compositionally biased region" description="Low complexity" evidence="2">
    <location>
        <begin position="123"/>
        <end position="142"/>
    </location>
</feature>
<evidence type="ECO:0000256" key="2">
    <source>
        <dbReference type="SAM" id="MobiDB-lite"/>
    </source>
</evidence>
<dbReference type="NCBIfam" id="TIGR02543">
    <property type="entry name" value="List_Bact_rpt"/>
    <property type="match status" value="2"/>
</dbReference>
<feature type="region of interest" description="Disordered" evidence="2">
    <location>
        <begin position="2191"/>
        <end position="2233"/>
    </location>
</feature>
<feature type="region of interest" description="Disordered" evidence="2">
    <location>
        <begin position="1992"/>
        <end position="2013"/>
    </location>
</feature>
<protein>
    <submittedName>
        <fullName evidence="6">IgA FC receptor</fullName>
    </submittedName>
</protein>
<evidence type="ECO:0000313" key="6">
    <source>
        <dbReference type="EMBL" id="SOY30403.1"/>
    </source>
</evidence>
<dbReference type="Pfam" id="PF01345">
    <property type="entry name" value="DUF11"/>
    <property type="match status" value="1"/>
</dbReference>
<sequence length="2361" mass="254764">MKRMRFKKRRFFALLLAFVLCVGSVDVSAFAAGPIESVEVVTDLGGEISPADENNQTAGDNESVEAIQTEGEETTPDRTEAPEVNEEPEGTEEPEANEEPEVTEAPEASEEPEVTEAPEVSEEPVATEAPEVNEEPVATKAPEVSEEPEVTEAPEVSEEPEVTEAPEVSEEPEATEAPEVNEEPEVTEEPTATEAPKSEEIPAEVQAFLDAVAKLPAPEDVTKENAEELGEQVNAVIDMAEALSDENYAREDVTEALEKVGAVFEAVGKALELEAATFGKIPTGVGTTDPNVLESAFLTFEMWNADHNIPAVTVSGNYADADYVGEVLVNPDGETATVDSGNLVFYTNYGIAVTTNWEENGGLPWVMTCPSWLNVNLRADGGVLYVTFTAKPSAQVGQSGTVRLNYGASWAVVTNNAFFGEDNGKAIGDIYYDVTVGDGTVEPIEKPDAPNKDNVTLSYVFIQCQDRGDQANHSAPAKLFYDGKTTIIPGEVIENTGRNSSFSKNVYPYECTVQLNGNFYLDLWNNALSGKLGTHMLYESPKDITFYYSASEGKWKCPTSSLTQFSSPDTGTTYGWLVKIKKGTQVHTYTVTYTDGVEGETVFTDQSYTGLKAGDNTPAFMAAVEGTETVNGKVQPKRTGYTFMGWAPAVTEKVDGNVTYVATWKKAEKITNIDKTLVKSASEIPSGVTVDNITYPVNGEIVIPNGGSVKLLYKITVTGDVGAKYKVTDTGASWVSGPQLDVENTIPEGGSAVIYVTREFTAADINKNGKLVNNAMVTPGKDDESSTTSTETTPAKEEEPEIKSLMKEVTIVKTFVGMGGNKIALDKVPGNFVLNYSYTYRDDASVTGSLASGAAQKGINENGHPTLTWKMNVKVDEDTNSTYKTPLTITESNYNVGGYVWEKQEGLNSSNEKAVTGTYQIDATKNLPTNYIYNYYQKAPDAPNAPVISGTSGNLRVQVVCDSNESGHKDEKENLRLREVVNGITEYTGGEVVKTNKYGYDWEYTVTLYKSDFADRFQHNSKKDHEYKEGTKDTVNVTFYYKDGAWDFENLKIHNPGVEIVYEKNGANNYFCNYVVYHVEPVTTPELEITKTVDKASVKKGNTLNYTITVKNNGSTDAANVKVSDTLPEELGTNISNSNPGEYNSKVENGRATITWNLGTIGAGESKTVTFTATAIETGKIENHASVTSDEITTPVESDPVKTVIYNLIVTKTNGGFQNGAPDASCTEADCKSEDDGSGKAHVHYTVTVMNDSGFDLYGLDILDDLTTTVKADNAEVNDGYILSIENVRLDGSAAGGMVTPVANGNATHSIVTKFERSEVFADKQKVVLTYDFVIENTGDDVLSIGLKNKATGGTWTTDGQTAGTQKARVRSAARNGGYDIEESAESGASMGGSEAGGTVKPAGKTYTVIYKMNDGTDDTHATVTRKSAESSVEFTVGKEADGTTDISNPVRIGYVFQGWAETEDATTGMTALSKVTLTKENRSKTLYAVWTPKMVSKTVKIIKAFYGPSKAEVEAIKDNFSLNYTYTLAGNTTTGTLSGKDAKFEESLLFPGIDAVLVWNVDFKVIEGSTENLNNGIISFTEEGREIDGWTWIGSASEGSSLNDRNDLHAGTISMGLSNVYTKLPTLPTPEEVHDSSLRVEVICTTNNESWQYAANDWTNDNDKWYTLGQIEGDAATGYTCTLTLNRLNVWAGQLNTEDGPRHALNETRTNSDGILSTTLRWDAGNQKWMVAEEQPSTLKVFAEEMFTVTVNYLADNGHKFWGNNNPEYPLKEGEIYDHSIDETMTALAWPNKPAVKSPKSFSIGSNTYVLDPMAANTPENELTGTMGRENVVINLYYSLDVKGGDDPSKPDGGPDGIPDKYQVKVTFEVKNGAWNDETTADVVKYLTKYKTVDGEQVMAADGEAVLGSIIPVAGEKPDEGFVTGDWGNNEPAETTAITGDTTYTYTYKPAPGRVTITVEFVDENGNVVGTETVVVDEGAAYDVTEETEKIPEGYEPNGDPAGDPVTGTADTDKTVTVPVRQIIRYTVTYTDGVDGEEVFADQVTSDLVSGAATPAFVGTPVREGYTFAGWTPEVAATVTGNVTYTAQWTPVDPAPVDPAPVDPAPVDPAPVDPTPVDPAPVDPTPVDPAPVDPAPVDPAPVDPTPTPDDPAPTPDDDDPTPEETTQEPAPVPVVVPPAAAIPAAAPTPQVVPVAPTQPATPAAPEEEEEPVTVIDDPTPPLAAPEETVTPEEEEPAIVELEDEELPLAAGNGRAWALVNFALMNLAVFETLMLLIGYFVNTRKDEEEKKEKLKKKGLMRLISLPIGIISIIAFCLTEDISLPTGFVDRWTLLMAIIAIVQTVVVVLSRKKEENEDERMA</sequence>
<comment type="subcellular location">
    <subcellularLocation>
        <location evidence="1">Cell envelope</location>
    </subcellularLocation>
</comment>
<dbReference type="GO" id="GO:0030313">
    <property type="term" value="C:cell envelope"/>
    <property type="evidence" value="ECO:0007669"/>
    <property type="project" value="UniProtKB-SubCell"/>
</dbReference>
<keyword evidence="4" id="KW-0732">Signal</keyword>
<keyword evidence="6" id="KW-0675">Receptor</keyword>
<dbReference type="OrthoDB" id="1999899at2"/>
<dbReference type="InterPro" id="IPR013378">
    <property type="entry name" value="InlB-like_B-rpt"/>
</dbReference>
<dbReference type="Gene3D" id="2.60.40.4270">
    <property type="entry name" value="Listeria-Bacteroides repeat domain"/>
    <property type="match status" value="1"/>
</dbReference>
<feature type="transmembrane region" description="Helical" evidence="3">
    <location>
        <begin position="2256"/>
        <end position="2281"/>
    </location>
</feature>
<reference evidence="6 7" key="1">
    <citation type="submission" date="2018-01" db="EMBL/GenBank/DDBJ databases">
        <authorList>
            <person name="Gaut B.S."/>
            <person name="Morton B.R."/>
            <person name="Clegg M.T."/>
            <person name="Duvall M.R."/>
        </authorList>
    </citation>
    <scope>NUCLEOTIDE SEQUENCE [LARGE SCALE GENOMIC DNA]</scope>
    <source>
        <strain evidence="6">GP69</strain>
    </source>
</reference>
<feature type="signal peptide" evidence="4">
    <location>
        <begin position="1"/>
        <end position="31"/>
    </location>
</feature>
<accession>A0A2K4ZIT3</accession>
<dbReference type="InterPro" id="IPR001434">
    <property type="entry name" value="OmcB-like_DUF11"/>
</dbReference>
<feature type="region of interest" description="Disordered" evidence="2">
    <location>
        <begin position="46"/>
        <end position="200"/>
    </location>
</feature>
<feature type="compositionally biased region" description="Acidic residues" evidence="2">
    <location>
        <begin position="83"/>
        <end position="122"/>
    </location>
</feature>
<evidence type="ECO:0000259" key="5">
    <source>
        <dbReference type="Pfam" id="PF01345"/>
    </source>
</evidence>
<dbReference type="NCBIfam" id="TIGR01451">
    <property type="entry name" value="B_ant_repeat"/>
    <property type="match status" value="1"/>
</dbReference>
<dbReference type="PANTHER" id="PTHR24216">
    <property type="entry name" value="PAXILLIN-RELATED"/>
    <property type="match status" value="1"/>
</dbReference>
<dbReference type="Gene3D" id="2.60.40.10">
    <property type="entry name" value="Immunoglobulins"/>
    <property type="match status" value="1"/>
</dbReference>
<feature type="domain" description="DUF11" evidence="5">
    <location>
        <begin position="1087"/>
        <end position="1197"/>
    </location>
</feature>
<dbReference type="EMBL" id="OFSM01000016">
    <property type="protein sequence ID" value="SOY30403.1"/>
    <property type="molecule type" value="Genomic_DNA"/>
</dbReference>
<name>A0A2K4ZIT3_9FIRM</name>
<keyword evidence="3" id="KW-0812">Transmembrane</keyword>
<proteinExistence type="predicted"/>
<dbReference type="PANTHER" id="PTHR24216:SF65">
    <property type="entry name" value="PAXILLIN-LIKE PROTEIN 1"/>
    <property type="match status" value="1"/>
</dbReference>
<dbReference type="InterPro" id="IPR047589">
    <property type="entry name" value="DUF11_rpt"/>
</dbReference>
<keyword evidence="3" id="KW-0472">Membrane</keyword>
<feature type="region of interest" description="Disordered" evidence="2">
    <location>
        <begin position="2091"/>
        <end position="2173"/>
    </location>
</feature>
<feature type="region of interest" description="Disordered" evidence="2">
    <location>
        <begin position="774"/>
        <end position="800"/>
    </location>
</feature>
<keyword evidence="7" id="KW-1185">Reference proteome</keyword>
<feature type="chain" id="PRO_5014441817" evidence="4">
    <location>
        <begin position="32"/>
        <end position="2361"/>
    </location>
</feature>
<feature type="transmembrane region" description="Helical" evidence="3">
    <location>
        <begin position="2302"/>
        <end position="2325"/>
    </location>
</feature>
<dbReference type="InterPro" id="IPR013783">
    <property type="entry name" value="Ig-like_fold"/>
</dbReference>
<feature type="compositionally biased region" description="Acidic residues" evidence="2">
    <location>
        <begin position="144"/>
        <end position="188"/>
    </location>
</feature>
<feature type="transmembrane region" description="Helical" evidence="3">
    <location>
        <begin position="2331"/>
        <end position="2349"/>
    </location>
</feature>
<feature type="compositionally biased region" description="Pro residues" evidence="2">
    <location>
        <begin position="2094"/>
        <end position="2155"/>
    </location>
</feature>
<dbReference type="RefSeq" id="WP_103240443.1">
    <property type="nucleotide sequence ID" value="NZ_JANJZD010000001.1"/>
</dbReference>
<evidence type="ECO:0000256" key="4">
    <source>
        <dbReference type="SAM" id="SignalP"/>
    </source>
</evidence>